<dbReference type="PANTHER" id="PTHR33516">
    <property type="entry name" value="LEXA REPRESSOR"/>
    <property type="match status" value="1"/>
</dbReference>
<dbReference type="EMBL" id="DF820475">
    <property type="protein sequence ID" value="GAK60786.1"/>
    <property type="molecule type" value="Genomic_DNA"/>
</dbReference>
<keyword evidence="13" id="KW-1185">Reference proteome</keyword>
<dbReference type="InterPro" id="IPR039418">
    <property type="entry name" value="LexA-like"/>
</dbReference>
<dbReference type="GO" id="GO:0003677">
    <property type="term" value="F:DNA binding"/>
    <property type="evidence" value="ECO:0007669"/>
    <property type="project" value="UniProtKB-KW"/>
</dbReference>
<evidence type="ECO:0000256" key="9">
    <source>
        <dbReference type="ARBA" id="ARBA00023236"/>
    </source>
</evidence>
<keyword evidence="1" id="KW-0678">Repressor</keyword>
<dbReference type="InterPro" id="IPR050077">
    <property type="entry name" value="LexA_repressor"/>
</dbReference>
<dbReference type="eggNOG" id="COG1974">
    <property type="taxonomic scope" value="Bacteria"/>
</dbReference>
<evidence type="ECO:0000313" key="12">
    <source>
        <dbReference type="EMBL" id="GAK60786.1"/>
    </source>
</evidence>
<dbReference type="Pfam" id="PF01726">
    <property type="entry name" value="LexA_DNA_bind"/>
    <property type="match status" value="1"/>
</dbReference>
<dbReference type="Pfam" id="PF00717">
    <property type="entry name" value="Peptidase_S24"/>
    <property type="match status" value="1"/>
</dbReference>
<protein>
    <submittedName>
        <fullName evidence="12">LexA repressor</fullName>
    </submittedName>
</protein>
<dbReference type="Gene3D" id="2.10.109.10">
    <property type="entry name" value="Umud Fragment, subunit A"/>
    <property type="match status" value="1"/>
</dbReference>
<dbReference type="GO" id="GO:0006260">
    <property type="term" value="P:DNA replication"/>
    <property type="evidence" value="ECO:0007669"/>
    <property type="project" value="UniProtKB-KW"/>
</dbReference>
<dbReference type="InterPro" id="IPR036390">
    <property type="entry name" value="WH_DNA-bd_sf"/>
</dbReference>
<dbReference type="InterPro" id="IPR006200">
    <property type="entry name" value="LexA"/>
</dbReference>
<dbReference type="SUPFAM" id="SSF51306">
    <property type="entry name" value="LexA/Signal peptidase"/>
    <property type="match status" value="1"/>
</dbReference>
<dbReference type="Proteomes" id="UP000030661">
    <property type="component" value="Unassembled WGS sequence"/>
</dbReference>
<keyword evidence="4" id="KW-0378">Hydrolase</keyword>
<reference evidence="12" key="1">
    <citation type="journal article" date="2015" name="PeerJ">
        <title>First genomic representation of candidate bacterial phylum KSB3 points to enhanced environmental sensing as a trigger of wastewater bulking.</title>
        <authorList>
            <person name="Sekiguchi Y."/>
            <person name="Ohashi A."/>
            <person name="Parks D.H."/>
            <person name="Yamauchi T."/>
            <person name="Tyson G.W."/>
            <person name="Hugenholtz P."/>
        </authorList>
    </citation>
    <scope>NUCLEOTIDE SEQUENCE [LARGE SCALE GENOMIC DNA]</scope>
</reference>
<dbReference type="CDD" id="cd06529">
    <property type="entry name" value="S24_LexA-like"/>
    <property type="match status" value="1"/>
</dbReference>
<evidence type="ECO:0000259" key="11">
    <source>
        <dbReference type="Pfam" id="PF01726"/>
    </source>
</evidence>
<proteinExistence type="predicted"/>
<evidence type="ECO:0000256" key="4">
    <source>
        <dbReference type="ARBA" id="ARBA00022801"/>
    </source>
</evidence>
<dbReference type="GO" id="GO:0004252">
    <property type="term" value="F:serine-type endopeptidase activity"/>
    <property type="evidence" value="ECO:0007669"/>
    <property type="project" value="InterPro"/>
</dbReference>
<organism evidence="12">
    <name type="scientific">Vecturithrix granuli</name>
    <dbReference type="NCBI Taxonomy" id="1499967"/>
    <lineage>
        <taxon>Bacteria</taxon>
        <taxon>Candidatus Moduliflexota</taxon>
        <taxon>Candidatus Vecturitrichia</taxon>
        <taxon>Candidatus Vecturitrichales</taxon>
        <taxon>Candidatus Vecturitrichaceae</taxon>
        <taxon>Candidatus Vecturithrix</taxon>
    </lineage>
</organism>
<accession>A0A081C881</accession>
<dbReference type="GO" id="GO:0006281">
    <property type="term" value="P:DNA repair"/>
    <property type="evidence" value="ECO:0007669"/>
    <property type="project" value="UniProtKB-KW"/>
</dbReference>
<sequence>MIEFPTLYKKEKSTLEFIKEFMDDHKTAPSLEEIKTHFGKKSLATVHKSLGQLENKGYIERNKNYGRSIALTELALEFFGVKPMNSLPLLGIVKAGPGGMLNFDDVRDYVEVPGSTLKEGRYVLKVEGDSMIDAFINEDDYLVVEKVGETPPANQIIVALLNGNAYVKRLIRLADGRILLRSENPNYEDIFVKDTDQFSIEGRVVQVIRNYG</sequence>
<dbReference type="STRING" id="1499967.U27_00684"/>
<evidence type="ECO:0000259" key="10">
    <source>
        <dbReference type="Pfam" id="PF00717"/>
    </source>
</evidence>
<feature type="domain" description="LexA repressor DNA-binding" evidence="11">
    <location>
        <begin position="9"/>
        <end position="67"/>
    </location>
</feature>
<dbReference type="PANTHER" id="PTHR33516:SF2">
    <property type="entry name" value="LEXA REPRESSOR-RELATED"/>
    <property type="match status" value="1"/>
</dbReference>
<evidence type="ECO:0000256" key="6">
    <source>
        <dbReference type="ARBA" id="ARBA00023125"/>
    </source>
</evidence>
<dbReference type="NCBIfam" id="TIGR00498">
    <property type="entry name" value="lexA"/>
    <property type="match status" value="1"/>
</dbReference>
<keyword evidence="2" id="KW-0235">DNA replication</keyword>
<keyword evidence="6" id="KW-0238">DNA-binding</keyword>
<name>A0A081C881_VECG1</name>
<keyword evidence="3" id="KW-0227">DNA damage</keyword>
<evidence type="ECO:0000256" key="7">
    <source>
        <dbReference type="ARBA" id="ARBA00023163"/>
    </source>
</evidence>
<dbReference type="InterPro" id="IPR015927">
    <property type="entry name" value="Peptidase_S24_S26A/B/C"/>
</dbReference>
<dbReference type="InterPro" id="IPR036286">
    <property type="entry name" value="LexA/Signal_pep-like_sf"/>
</dbReference>
<evidence type="ECO:0000256" key="2">
    <source>
        <dbReference type="ARBA" id="ARBA00022705"/>
    </source>
</evidence>
<dbReference type="HOGENOM" id="CLU_066192_45_1_0"/>
<dbReference type="InterPro" id="IPR006199">
    <property type="entry name" value="LexA_DNA-bd_dom"/>
</dbReference>
<dbReference type="SUPFAM" id="SSF46785">
    <property type="entry name" value="Winged helix' DNA-binding domain"/>
    <property type="match status" value="1"/>
</dbReference>
<keyword evidence="5" id="KW-0805">Transcription regulation</keyword>
<dbReference type="GO" id="GO:0009432">
    <property type="term" value="P:SOS response"/>
    <property type="evidence" value="ECO:0007669"/>
    <property type="project" value="UniProtKB-KW"/>
</dbReference>
<evidence type="ECO:0000313" key="13">
    <source>
        <dbReference type="Proteomes" id="UP000030661"/>
    </source>
</evidence>
<evidence type="ECO:0000256" key="8">
    <source>
        <dbReference type="ARBA" id="ARBA00023204"/>
    </source>
</evidence>
<evidence type="ECO:0000256" key="1">
    <source>
        <dbReference type="ARBA" id="ARBA00022491"/>
    </source>
</evidence>
<dbReference type="Gene3D" id="1.10.10.10">
    <property type="entry name" value="Winged helix-like DNA-binding domain superfamily/Winged helix DNA-binding domain"/>
    <property type="match status" value="1"/>
</dbReference>
<dbReference type="GO" id="GO:0045892">
    <property type="term" value="P:negative regulation of DNA-templated transcription"/>
    <property type="evidence" value="ECO:0007669"/>
    <property type="project" value="InterPro"/>
</dbReference>
<keyword evidence="7" id="KW-0804">Transcription</keyword>
<evidence type="ECO:0000256" key="3">
    <source>
        <dbReference type="ARBA" id="ARBA00022763"/>
    </source>
</evidence>
<gene>
    <name evidence="12" type="ORF">U27_00684</name>
</gene>
<keyword evidence="9" id="KW-0742">SOS response</keyword>
<feature type="domain" description="Peptidase S24/S26A/S26B/S26C" evidence="10">
    <location>
        <begin position="88"/>
        <end position="205"/>
    </location>
</feature>
<dbReference type="InterPro" id="IPR036388">
    <property type="entry name" value="WH-like_DNA-bd_sf"/>
</dbReference>
<dbReference type="GO" id="GO:0006508">
    <property type="term" value="P:proteolysis"/>
    <property type="evidence" value="ECO:0007669"/>
    <property type="project" value="InterPro"/>
</dbReference>
<dbReference type="AlphaFoldDB" id="A0A081C881"/>
<keyword evidence="8" id="KW-0234">DNA repair</keyword>
<evidence type="ECO:0000256" key="5">
    <source>
        <dbReference type="ARBA" id="ARBA00023015"/>
    </source>
</evidence>